<evidence type="ECO:0000256" key="1">
    <source>
        <dbReference type="ARBA" id="ARBA00010652"/>
    </source>
</evidence>
<dbReference type="PANTHER" id="PTHR46766:SF1">
    <property type="entry name" value="GLUTAMINE-RICH PROTEIN 2"/>
    <property type="match status" value="1"/>
</dbReference>
<comment type="similarity">
    <text evidence="1">Belongs to the mycobacterial PPE family.</text>
</comment>
<dbReference type="PANTHER" id="PTHR46766">
    <property type="entry name" value="GLUTAMINE-RICH PROTEIN 2"/>
    <property type="match status" value="1"/>
</dbReference>
<organism evidence="3 4">
    <name type="scientific">Mycobacterium haemophilum</name>
    <dbReference type="NCBI Taxonomy" id="29311"/>
    <lineage>
        <taxon>Bacteria</taxon>
        <taxon>Bacillati</taxon>
        <taxon>Actinomycetota</taxon>
        <taxon>Actinomycetes</taxon>
        <taxon>Mycobacteriales</taxon>
        <taxon>Mycobacteriaceae</taxon>
        <taxon>Mycobacterium</taxon>
    </lineage>
</organism>
<protein>
    <recommendedName>
        <fullName evidence="2">PPE domain-containing protein</fullName>
    </recommendedName>
</protein>
<dbReference type="SUPFAM" id="SSF140459">
    <property type="entry name" value="PE/PPE dimer-like"/>
    <property type="match status" value="1"/>
</dbReference>
<reference evidence="3 4" key="1">
    <citation type="submission" date="2015-05" db="EMBL/GenBank/DDBJ databases">
        <title>Genome sequence of Mycobacterium haemophilum.</title>
        <authorList>
            <person name="Greninger A.L."/>
            <person name="Cunningham G."/>
            <person name="Miller S."/>
        </authorList>
    </citation>
    <scope>NUCLEOTIDE SEQUENCE [LARGE SCALE GENOMIC DNA]</scope>
    <source>
        <strain evidence="4">UC1</strain>
    </source>
</reference>
<dbReference type="RefSeq" id="WP_047316463.1">
    <property type="nucleotide sequence ID" value="NZ_LDPQ01000028.1"/>
</dbReference>
<gene>
    <name evidence="3" type="ORF">ABH38_18210</name>
</gene>
<comment type="caution">
    <text evidence="3">The sequence shown here is derived from an EMBL/GenBank/DDBJ whole genome shotgun (WGS) entry which is preliminary data.</text>
</comment>
<dbReference type="AlphaFoldDB" id="A0A0I9TE61"/>
<accession>A0A0I9TE61</accession>
<evidence type="ECO:0000259" key="2">
    <source>
        <dbReference type="Pfam" id="PF00823"/>
    </source>
</evidence>
<dbReference type="Proteomes" id="UP000036334">
    <property type="component" value="Unassembled WGS sequence"/>
</dbReference>
<name>A0A0I9TE61_9MYCO</name>
<dbReference type="GO" id="GO:0052572">
    <property type="term" value="P:response to host immune response"/>
    <property type="evidence" value="ECO:0007669"/>
    <property type="project" value="TreeGrafter"/>
</dbReference>
<dbReference type="Gene3D" id="1.20.1260.20">
    <property type="entry name" value="PPE superfamily"/>
    <property type="match status" value="1"/>
</dbReference>
<feature type="domain" description="PPE" evidence="2">
    <location>
        <begin position="3"/>
        <end position="163"/>
    </location>
</feature>
<sequence>MPDFSALPPETNSTRMYSGPGSGPILAAARRWNALANELEKTTLGLQSALNTLLESYRGESSKALVKQTLPYVQWLTTTADHADRTATQLTEAAKAYDHARAAMVPPQMVRANRVQTTVLKAFNWFGQLSTRIADKDDEYQQMWRQDAAAMTTYWEAVQEAMRSTLQFEDPPAMADDYDEAWMLNKVFDYHNENVKEDTIHLEVDVNKDRGPIELVTKVDKEWAIKLVYDGEPLFSYKNHPKF</sequence>
<dbReference type="Pfam" id="PF00823">
    <property type="entry name" value="PPE"/>
    <property type="match status" value="1"/>
</dbReference>
<dbReference type="InterPro" id="IPR000030">
    <property type="entry name" value="PPE_dom"/>
</dbReference>
<keyword evidence="4" id="KW-1185">Reference proteome</keyword>
<evidence type="ECO:0000313" key="4">
    <source>
        <dbReference type="Proteomes" id="UP000036334"/>
    </source>
</evidence>
<dbReference type="OrthoDB" id="4753752at2"/>
<dbReference type="EMBL" id="LDPR01000023">
    <property type="protein sequence ID" value="KLO34670.1"/>
    <property type="molecule type" value="Genomic_DNA"/>
</dbReference>
<dbReference type="InterPro" id="IPR038332">
    <property type="entry name" value="PPE_sf"/>
</dbReference>
<dbReference type="PATRIC" id="fig|29311.18.peg.2531"/>
<proteinExistence type="inferred from homology"/>
<evidence type="ECO:0000313" key="3">
    <source>
        <dbReference type="EMBL" id="KLO34670.1"/>
    </source>
</evidence>